<evidence type="ECO:0000313" key="2">
    <source>
        <dbReference type="EMBL" id="WTW61514.1"/>
    </source>
</evidence>
<sequence length="374" mass="40244">MIGASQYSHLDALPAVANNLGALARALSGPLGWSLSQDSCSVVSEPTSATQILDAVHAAAEEATDTLLVYYAGHGLLSPSGELYLAIAGSVQKREDTGLRYMNLRDMVLDGRAGRHVVVLDCCFSGKALGAMSGPSDLMDYAEIEGSYVMASAPRDKTALAPPDEPFTAFTGELIQVLDSGILGGPALLDLDDVFRQIRKQLKAKGRPLPQKRDRNTAGLLALGRNPAYRQPPVVREAEQGCVPSLNPWPDPTPLRTVQGFISSLAQVRAISGMSQLDVSRHSGGKIAKGTVGRLTSSDSMPKRWSTVGVYLSTCGVPEEQVAQWEQAWKRLREEERASLAETIIDAEVQGEAKKPRSAILKRFVRRGIHTKSE</sequence>
<dbReference type="GO" id="GO:0006508">
    <property type="term" value="P:proteolysis"/>
    <property type="evidence" value="ECO:0007669"/>
    <property type="project" value="InterPro"/>
</dbReference>
<dbReference type="SUPFAM" id="SSF52129">
    <property type="entry name" value="Caspase-like"/>
    <property type="match status" value="1"/>
</dbReference>
<evidence type="ECO:0000259" key="1">
    <source>
        <dbReference type="Pfam" id="PF00656"/>
    </source>
</evidence>
<gene>
    <name evidence="2" type="ORF">OG549_13090</name>
</gene>
<dbReference type="InterPro" id="IPR029030">
    <property type="entry name" value="Caspase-like_dom_sf"/>
</dbReference>
<dbReference type="AlphaFoldDB" id="A0AAU2V2U9"/>
<organism evidence="2">
    <name type="scientific">Streptomyces sp. NBC_00003</name>
    <dbReference type="NCBI Taxonomy" id="2903608"/>
    <lineage>
        <taxon>Bacteria</taxon>
        <taxon>Bacillati</taxon>
        <taxon>Actinomycetota</taxon>
        <taxon>Actinomycetes</taxon>
        <taxon>Kitasatosporales</taxon>
        <taxon>Streptomycetaceae</taxon>
        <taxon>Streptomyces</taxon>
    </lineage>
</organism>
<name>A0AAU2V2U9_9ACTN</name>
<proteinExistence type="predicted"/>
<dbReference type="NCBIfam" id="NF047832">
    <property type="entry name" value="caspase_w_EACC1"/>
    <property type="match status" value="1"/>
</dbReference>
<dbReference type="InterPro" id="IPR011600">
    <property type="entry name" value="Pept_C14_caspase"/>
</dbReference>
<dbReference type="EMBL" id="CP108318">
    <property type="protein sequence ID" value="WTW61514.1"/>
    <property type="molecule type" value="Genomic_DNA"/>
</dbReference>
<feature type="domain" description="Peptidase C14 caspase" evidence="1">
    <location>
        <begin position="2"/>
        <end position="211"/>
    </location>
</feature>
<dbReference type="GO" id="GO:0004197">
    <property type="term" value="F:cysteine-type endopeptidase activity"/>
    <property type="evidence" value="ECO:0007669"/>
    <property type="project" value="InterPro"/>
</dbReference>
<accession>A0AAU2V2U9</accession>
<dbReference type="Pfam" id="PF00656">
    <property type="entry name" value="Peptidase_C14"/>
    <property type="match status" value="1"/>
</dbReference>
<reference evidence="2" key="1">
    <citation type="submission" date="2022-10" db="EMBL/GenBank/DDBJ databases">
        <title>The complete genomes of actinobacterial strains from the NBC collection.</title>
        <authorList>
            <person name="Joergensen T.S."/>
            <person name="Alvarez Arevalo M."/>
            <person name="Sterndorff E.B."/>
            <person name="Faurdal D."/>
            <person name="Vuksanovic O."/>
            <person name="Mourched A.-S."/>
            <person name="Charusanti P."/>
            <person name="Shaw S."/>
            <person name="Blin K."/>
            <person name="Weber T."/>
        </authorList>
    </citation>
    <scope>NUCLEOTIDE SEQUENCE</scope>
    <source>
        <strain evidence="2">NBC_00003</strain>
    </source>
</reference>
<protein>
    <submittedName>
        <fullName evidence="2">Caspase family protein</fullName>
    </submittedName>
</protein>
<dbReference type="Gene3D" id="3.40.50.1460">
    <property type="match status" value="1"/>
</dbReference>